<gene>
    <name evidence="7" type="ordered locus">Cmaq_0340</name>
</gene>
<dbReference type="STRING" id="397948.Cmaq_0340"/>
<reference evidence="7 8" key="1">
    <citation type="submission" date="2007-10" db="EMBL/GenBank/DDBJ databases">
        <title>Complete sequence of Caldivirga maquilingensis IC-167.</title>
        <authorList>
            <consortium name="US DOE Joint Genome Institute"/>
            <person name="Copeland A."/>
            <person name="Lucas S."/>
            <person name="Lapidus A."/>
            <person name="Barry K."/>
            <person name="Glavina del Rio T."/>
            <person name="Dalin E."/>
            <person name="Tice H."/>
            <person name="Pitluck S."/>
            <person name="Saunders E."/>
            <person name="Brettin T."/>
            <person name="Bruce D."/>
            <person name="Detter J.C."/>
            <person name="Han C."/>
            <person name="Schmutz J."/>
            <person name="Larimer F."/>
            <person name="Land M."/>
            <person name="Hauser L."/>
            <person name="Kyrpides N."/>
            <person name="Ivanova N."/>
            <person name="Biddle J.F."/>
            <person name="Zhang Z."/>
            <person name="Fitz-Gibbon S.T."/>
            <person name="Lowe T.M."/>
            <person name="Saltikov C."/>
            <person name="House C.H."/>
            <person name="Richardson P."/>
        </authorList>
    </citation>
    <scope>NUCLEOTIDE SEQUENCE [LARGE SCALE GENOMIC DNA]</scope>
    <source>
        <strain evidence="8">ATCC 700844 / DSM 13496 / JCM 10307 / IC-167</strain>
    </source>
</reference>
<dbReference type="OrthoDB" id="52918at2157"/>
<dbReference type="Pfam" id="PF10143">
    <property type="entry name" value="PhosphMutase"/>
    <property type="match status" value="1"/>
</dbReference>
<comment type="catalytic activity">
    <reaction evidence="1">
        <text>(2R)-2-phosphoglycerate = (2R)-3-phosphoglycerate</text>
        <dbReference type="Rhea" id="RHEA:15901"/>
        <dbReference type="ChEBI" id="CHEBI:58272"/>
        <dbReference type="ChEBI" id="CHEBI:58289"/>
        <dbReference type="EC" id="5.4.2.12"/>
    </reaction>
</comment>
<proteinExistence type="inferred from homology"/>
<evidence type="ECO:0000256" key="2">
    <source>
        <dbReference type="ARBA" id="ARBA00002315"/>
    </source>
</evidence>
<dbReference type="PANTHER" id="PTHR31209:SF0">
    <property type="entry name" value="METALLOENZYME DOMAIN-CONTAINING PROTEIN"/>
    <property type="match status" value="1"/>
</dbReference>
<dbReference type="Gene3D" id="3.40.720.10">
    <property type="entry name" value="Alkaline Phosphatase, subunit A"/>
    <property type="match status" value="1"/>
</dbReference>
<dbReference type="RefSeq" id="WP_012185406.1">
    <property type="nucleotide sequence ID" value="NC_009954.1"/>
</dbReference>
<dbReference type="eggNOG" id="arCOG01696">
    <property type="taxonomic scope" value="Archaea"/>
</dbReference>
<keyword evidence="7" id="KW-0413">Isomerase</keyword>
<accession>A8MB96</accession>
<comment type="function">
    <text evidence="2">Catalyzes the interconversion of 2-phosphoglycerate and 3-phosphoglycerate.</text>
</comment>
<feature type="domain" description="Metalloenzyme" evidence="6">
    <location>
        <begin position="1"/>
        <end position="405"/>
    </location>
</feature>
<dbReference type="EC" id="5.4.2.-" evidence="7"/>
<dbReference type="InterPro" id="IPR017850">
    <property type="entry name" value="Alkaline_phosphatase_core_sf"/>
</dbReference>
<dbReference type="GO" id="GO:0004619">
    <property type="term" value="F:phosphoglycerate mutase activity"/>
    <property type="evidence" value="ECO:0007669"/>
    <property type="project" value="UniProtKB-EC"/>
</dbReference>
<keyword evidence="8" id="KW-1185">Reference proteome</keyword>
<dbReference type="HOGENOM" id="CLU_034906_2_0_2"/>
<dbReference type="AlphaFoldDB" id="A8MB96"/>
<protein>
    <submittedName>
        <fullName evidence="7">Phosphonopyruvate decarboxylase-related protein</fullName>
        <ecNumber evidence="7">5.4.2.-</ecNumber>
    </submittedName>
</protein>
<keyword evidence="7" id="KW-0670">Pyruvate</keyword>
<evidence type="ECO:0000256" key="3">
    <source>
        <dbReference type="ARBA" id="ARBA00004921"/>
    </source>
</evidence>
<dbReference type="NCBIfam" id="TIGR00306">
    <property type="entry name" value="apgM"/>
    <property type="match status" value="1"/>
</dbReference>
<name>A8MB96_CALMQ</name>
<keyword evidence="5" id="KW-0324">Glycolysis</keyword>
<dbReference type="InterPro" id="IPR042253">
    <property type="entry name" value="Pglycerate_mutase_ApgM_sf"/>
</dbReference>
<dbReference type="Gene3D" id="3.30.70.2130">
    <property type="entry name" value="Metalloenzyme domain"/>
    <property type="match status" value="1"/>
</dbReference>
<evidence type="ECO:0000259" key="6">
    <source>
        <dbReference type="Pfam" id="PF01676"/>
    </source>
</evidence>
<evidence type="ECO:0000256" key="1">
    <source>
        <dbReference type="ARBA" id="ARBA00000370"/>
    </source>
</evidence>
<dbReference type="SUPFAM" id="SSF53649">
    <property type="entry name" value="Alkaline phosphatase-like"/>
    <property type="match status" value="1"/>
</dbReference>
<organism evidence="7 8">
    <name type="scientific">Caldivirga maquilingensis (strain ATCC 700844 / DSM 13496 / JCM 10307 / IC-167)</name>
    <dbReference type="NCBI Taxonomy" id="397948"/>
    <lineage>
        <taxon>Archaea</taxon>
        <taxon>Thermoproteota</taxon>
        <taxon>Thermoprotei</taxon>
        <taxon>Thermoproteales</taxon>
        <taxon>Thermoproteaceae</taxon>
        <taxon>Caldivirga</taxon>
    </lineage>
</organism>
<dbReference type="EMBL" id="CP000852">
    <property type="protein sequence ID" value="ABW01186.1"/>
    <property type="molecule type" value="Genomic_DNA"/>
</dbReference>
<comment type="pathway">
    <text evidence="3">Carbohydrate degradation.</text>
</comment>
<dbReference type="Proteomes" id="UP000001137">
    <property type="component" value="Chromosome"/>
</dbReference>
<dbReference type="PIRSF" id="PIRSF006392">
    <property type="entry name" value="IPGAM_arch"/>
    <property type="match status" value="1"/>
</dbReference>
<dbReference type="GeneID" id="5709861"/>
<sequence>MKLLFLVLDGAADRPNERGETPLSMAKKPNLDSLAVQGALGLHYPLGVGKAPESDAAVLSILGYDPDKYYTGRGPLEALGVGYRVKEGYEVAFRANFATINPESRIILDRRVGRSLESWEAQELAKAVDGIELGGGLGYARVMATIGHRAVVIIGVKSGRLSGDVTNNDPAYVRVGKVSVAVPNPDNKLAQIRPLNPQDEASSLTARLANEFVDKVISILKDHPLNKERARKGLLQANVILMRDAGDSLPKVTPINQLYGLKFGAVAEMPVERGIARALGMDIEEVKLYNAPKDEVLSERFEATMRLLERVDVAYVHLKGPDEPGHDGDLKGKVKAIEDIDEYYVARLIKGNWDGSILVTSDHATPWSLKAHSDDPVPIMLKSSRVKADGLTFNEVNASKGSLGRFEYGWLIMSRVKGLVF</sequence>
<dbReference type="PANTHER" id="PTHR31209">
    <property type="entry name" value="COFACTOR-INDEPENDENT PHOSPHOGLYCERATE MUTASE"/>
    <property type="match status" value="1"/>
</dbReference>
<dbReference type="InterPro" id="IPR004456">
    <property type="entry name" value="Pglycerate_mutase_ApgM"/>
</dbReference>
<dbReference type="GO" id="GO:0046872">
    <property type="term" value="F:metal ion binding"/>
    <property type="evidence" value="ECO:0007669"/>
    <property type="project" value="InterPro"/>
</dbReference>
<dbReference type="KEGG" id="cma:Cmaq_0340"/>
<dbReference type="CDD" id="cd16011">
    <property type="entry name" value="iPGM_like"/>
    <property type="match status" value="1"/>
</dbReference>
<evidence type="ECO:0000313" key="7">
    <source>
        <dbReference type="EMBL" id="ABW01186.1"/>
    </source>
</evidence>
<dbReference type="Pfam" id="PF01676">
    <property type="entry name" value="Metalloenzyme"/>
    <property type="match status" value="1"/>
</dbReference>
<evidence type="ECO:0000256" key="4">
    <source>
        <dbReference type="ARBA" id="ARBA00005524"/>
    </source>
</evidence>
<dbReference type="InterPro" id="IPR006124">
    <property type="entry name" value="Metalloenzyme"/>
</dbReference>
<evidence type="ECO:0000256" key="5">
    <source>
        <dbReference type="ARBA" id="ARBA00023152"/>
    </source>
</evidence>
<evidence type="ECO:0000313" key="8">
    <source>
        <dbReference type="Proteomes" id="UP000001137"/>
    </source>
</evidence>
<dbReference type="GO" id="GO:0006096">
    <property type="term" value="P:glycolytic process"/>
    <property type="evidence" value="ECO:0007669"/>
    <property type="project" value="UniProtKB-KW"/>
</dbReference>
<comment type="similarity">
    <text evidence="4">Belongs to the BPG-independent phosphoglycerate mutase family. A-PGAM subfamily.</text>
</comment>